<evidence type="ECO:0000313" key="2">
    <source>
        <dbReference type="EMBL" id="CAH0367320.1"/>
    </source>
</evidence>
<proteinExistence type="predicted"/>
<keyword evidence="1" id="KW-0732">Signal</keyword>
<evidence type="ECO:0000256" key="1">
    <source>
        <dbReference type="SAM" id="SignalP"/>
    </source>
</evidence>
<protein>
    <submittedName>
        <fullName evidence="2">Uncharacterized protein</fullName>
    </submittedName>
</protein>
<dbReference type="Proteomes" id="UP000789595">
    <property type="component" value="Unassembled WGS sequence"/>
</dbReference>
<sequence length="333" mass="37130">MAAPLPMRLPATFLTLLLATAAVNKHEDPHEHAAALKKREVNSRHADAGKKQVKITFTNYLPVAGGHRLWWDGGVGRKHQADLGYVKQTYIAGTFEGHRWWVENENGETVWQMVVDEGKGYNQHVAISKDRSVKRTISSIIEHPELYDLHRLDSDYGAKHDHHGCADPVLVDDVVRVRAIGSEGAPAWVAQEDGLLSAAHDSRTMNHQIWKVESDRTAGPLWTGDYVYFLGEGAEGPAYIDAPPPQGRGIAPLAARWKDRGDWQKFIIHKGEELDAHPLSAVCYGETLFLQTHYGTFADTHQGRVLARWKHRGDWQKVAFERVGAEAGHGGEL</sequence>
<keyword evidence="3" id="KW-1185">Reference proteome</keyword>
<feature type="signal peptide" evidence="1">
    <location>
        <begin position="1"/>
        <end position="22"/>
    </location>
</feature>
<accession>A0A8J2WGC9</accession>
<gene>
    <name evidence="2" type="ORF">PECAL_2P03340</name>
</gene>
<comment type="caution">
    <text evidence="2">The sequence shown here is derived from an EMBL/GenBank/DDBJ whole genome shotgun (WGS) entry which is preliminary data.</text>
</comment>
<reference evidence="2" key="1">
    <citation type="submission" date="2021-11" db="EMBL/GenBank/DDBJ databases">
        <authorList>
            <consortium name="Genoscope - CEA"/>
            <person name="William W."/>
        </authorList>
    </citation>
    <scope>NUCLEOTIDE SEQUENCE</scope>
</reference>
<evidence type="ECO:0000313" key="3">
    <source>
        <dbReference type="Proteomes" id="UP000789595"/>
    </source>
</evidence>
<organism evidence="2 3">
    <name type="scientific">Pelagomonas calceolata</name>
    <dbReference type="NCBI Taxonomy" id="35677"/>
    <lineage>
        <taxon>Eukaryota</taxon>
        <taxon>Sar</taxon>
        <taxon>Stramenopiles</taxon>
        <taxon>Ochrophyta</taxon>
        <taxon>Pelagophyceae</taxon>
        <taxon>Pelagomonadales</taxon>
        <taxon>Pelagomonadaceae</taxon>
        <taxon>Pelagomonas</taxon>
    </lineage>
</organism>
<dbReference type="EMBL" id="CAKKNE010000002">
    <property type="protein sequence ID" value="CAH0367320.1"/>
    <property type="molecule type" value="Genomic_DNA"/>
</dbReference>
<name>A0A8J2WGC9_9STRA</name>
<dbReference type="OrthoDB" id="10584156at2759"/>
<feature type="chain" id="PRO_5035275326" evidence="1">
    <location>
        <begin position="23"/>
        <end position="333"/>
    </location>
</feature>
<dbReference type="AlphaFoldDB" id="A0A8J2WGC9"/>